<dbReference type="RefSeq" id="WP_090171821.1">
    <property type="nucleotide sequence ID" value="NZ_FOFB01000025.1"/>
</dbReference>
<reference evidence="2" key="1">
    <citation type="submission" date="2016-10" db="EMBL/GenBank/DDBJ databases">
        <authorList>
            <person name="Varghese N."/>
            <person name="Submissions S."/>
        </authorList>
    </citation>
    <scope>NUCLEOTIDE SEQUENCE [LARGE SCALE GENOMIC DNA]</scope>
    <source>
        <strain evidence="2">DSM 24740</strain>
    </source>
</reference>
<accession>A0A1H9LRY2</accession>
<gene>
    <name evidence="1" type="ORF">SAMN05444359_12552</name>
</gene>
<dbReference type="Proteomes" id="UP000199021">
    <property type="component" value="Unassembled WGS sequence"/>
</dbReference>
<evidence type="ECO:0000313" key="1">
    <source>
        <dbReference type="EMBL" id="SER14272.1"/>
    </source>
</evidence>
<dbReference type="EMBL" id="FOFB01000025">
    <property type="protein sequence ID" value="SER14272.1"/>
    <property type="molecule type" value="Genomic_DNA"/>
</dbReference>
<proteinExistence type="predicted"/>
<protein>
    <submittedName>
        <fullName evidence="1">Uncharacterized protein</fullName>
    </submittedName>
</protein>
<dbReference type="OrthoDB" id="1098026at2"/>
<sequence>MDISRENFQADFFLRLSRRFESRTEMVSEIGEILHVGRDAVYRRLRGDTALSAQELINLSRHYRIRLDDGRTDRPQMYYPAGNEAKFPSEKDYFLSLEKQIVLAKTIPGARVDYATSELPLFYELYSPTLLAYKTYLFGLTTWNFEKWKGKSFSVDLIDPEIYEIAERSLKAAYSFPSRELWSIDILDVTLRRIEHGVQTGYLSAPHLVERMFSEIEVIIQHMEDMVREGKRFVPSEKPTKESPDFRVYHNELSNTNSVVIVDSKLQSIVFSTLITPNYLVTYDERIVKQMKLWFNNLLDKANVLSADSAKYTTTYFHNLRRKVGNTKQRIEVMNVR</sequence>
<dbReference type="AlphaFoldDB" id="A0A1H9LRY2"/>
<keyword evidence="2" id="KW-1185">Reference proteome</keyword>
<evidence type="ECO:0000313" key="2">
    <source>
        <dbReference type="Proteomes" id="UP000199021"/>
    </source>
</evidence>
<organism evidence="1 2">
    <name type="scientific">Neolewinella agarilytica</name>
    <dbReference type="NCBI Taxonomy" id="478744"/>
    <lineage>
        <taxon>Bacteria</taxon>
        <taxon>Pseudomonadati</taxon>
        <taxon>Bacteroidota</taxon>
        <taxon>Saprospiria</taxon>
        <taxon>Saprospirales</taxon>
        <taxon>Lewinellaceae</taxon>
        <taxon>Neolewinella</taxon>
    </lineage>
</organism>
<dbReference type="InParanoid" id="A0A1H9LRY2"/>
<name>A0A1H9LRY2_9BACT</name>